<comment type="caution">
    <text evidence="4">The sequence shown here is derived from an EMBL/GenBank/DDBJ whole genome shotgun (WGS) entry which is preliminary data.</text>
</comment>
<dbReference type="InterPro" id="IPR050768">
    <property type="entry name" value="UPF0353/GerABKA_families"/>
</dbReference>
<feature type="region of interest" description="Disordered" evidence="1">
    <location>
        <begin position="477"/>
        <end position="502"/>
    </location>
</feature>
<feature type="domain" description="VWFA" evidence="3">
    <location>
        <begin position="103"/>
        <end position="207"/>
    </location>
</feature>
<dbReference type="EMBL" id="JWYV01000001">
    <property type="protein sequence ID" value="KKD01297.1"/>
    <property type="molecule type" value="Genomic_DNA"/>
</dbReference>
<accession>A0A0F5VHJ0</accession>
<dbReference type="STRING" id="265726.KY46_00175"/>
<evidence type="ECO:0000256" key="1">
    <source>
        <dbReference type="SAM" id="MobiDB-lite"/>
    </source>
</evidence>
<keyword evidence="2" id="KW-1133">Transmembrane helix</keyword>
<dbReference type="InterPro" id="IPR002035">
    <property type="entry name" value="VWF_A"/>
</dbReference>
<dbReference type="SUPFAM" id="SSF53300">
    <property type="entry name" value="vWA-like"/>
    <property type="match status" value="1"/>
</dbReference>
<dbReference type="Gene3D" id="1.25.40.10">
    <property type="entry name" value="Tetratricopeptide repeat domain"/>
    <property type="match status" value="1"/>
</dbReference>
<keyword evidence="5" id="KW-1185">Reference proteome</keyword>
<dbReference type="OrthoDB" id="9807628at2"/>
<gene>
    <name evidence="4" type="ORF">KY46_00175</name>
</gene>
<reference evidence="4 5" key="1">
    <citation type="submission" date="2014-12" db="EMBL/GenBank/DDBJ databases">
        <title>Mercury Reductase activity and rhizosphere competence traits in the genome of root associated Photobacterium halotolerans MELD1.</title>
        <authorList>
            <person name="Mathew D.C."/>
            <person name="Huang C.-C."/>
        </authorList>
    </citation>
    <scope>NUCLEOTIDE SEQUENCE [LARGE SCALE GENOMIC DNA]</scope>
    <source>
        <strain evidence="4 5">MELD1</strain>
    </source>
</reference>
<feature type="compositionally biased region" description="Polar residues" evidence="1">
    <location>
        <begin position="477"/>
        <end position="487"/>
    </location>
</feature>
<dbReference type="PANTHER" id="PTHR22550:SF14">
    <property type="entry name" value="VWFA DOMAIN-CONTAINING PROTEIN"/>
    <property type="match status" value="1"/>
</dbReference>
<dbReference type="PATRIC" id="fig|265726.11.peg.37"/>
<protein>
    <recommendedName>
        <fullName evidence="3">VWFA domain-containing protein</fullName>
    </recommendedName>
</protein>
<dbReference type="AlphaFoldDB" id="A0A0F5VHJ0"/>
<sequence>MMDLSDLTLLLTQFRFIRPVWLLLFVPFAWLFYVQWKSQEAGSQWQRTLPEHLRKALTVGGSGWRRQLPLLILMLTTILVILVCAGPTWKKQPSPFHEDKTPLIVLMDTSQAMLEKDVAPDRLTRAKQKVEDLLAIRAGGGNALIAYAATAHVAMPLTRDIAVFKPMLEALSPEIMPREGKNAASAISLIQQQLQRRDIPGTVLLISNDVSAQSISQFHDYFSQHQHQLLVLAAGDNTRTSDLPLNMNHLNALVDMSNADLHALTVDDTDVEWIKRKVENHAALNASTHQPWQDMGYYLLFPVALLLLLWFRRGWLVQWSVAALAVVTLLAVPEPVYAESVHQVNLDSQKSAPPEPDVGERLKQFWLDLWLTPDQQGQWYFRRGDYLEAAEHFADPLWKGVAYYYASQFNAAHTVFMQSSEEVMQFNAANALAHQREYVAALKLLRELVKTYPDNAAMQHNLQVIEGIIEEINQFSESQSGGENANEGSVELGDEPQTADGADEQTNTQVMIQDKLTAEQLLGDEAIANKWLERVEADPKMFLRSKFSIQYQQAQEP</sequence>
<dbReference type="InterPro" id="IPR011990">
    <property type="entry name" value="TPR-like_helical_dom_sf"/>
</dbReference>
<evidence type="ECO:0000313" key="4">
    <source>
        <dbReference type="EMBL" id="KKD01297.1"/>
    </source>
</evidence>
<dbReference type="Proteomes" id="UP000033633">
    <property type="component" value="Unassembled WGS sequence"/>
</dbReference>
<evidence type="ECO:0000256" key="2">
    <source>
        <dbReference type="SAM" id="Phobius"/>
    </source>
</evidence>
<dbReference type="SUPFAM" id="SSF48452">
    <property type="entry name" value="TPR-like"/>
    <property type="match status" value="1"/>
</dbReference>
<proteinExistence type="predicted"/>
<keyword evidence="2" id="KW-0472">Membrane</keyword>
<keyword evidence="2" id="KW-0812">Transmembrane</keyword>
<name>A0A0F5VHJ0_9GAMM</name>
<feature type="transmembrane region" description="Helical" evidence="2">
    <location>
        <begin position="70"/>
        <end position="89"/>
    </location>
</feature>
<evidence type="ECO:0000313" key="5">
    <source>
        <dbReference type="Proteomes" id="UP000033633"/>
    </source>
</evidence>
<dbReference type="PANTHER" id="PTHR22550">
    <property type="entry name" value="SPORE GERMINATION PROTEIN"/>
    <property type="match status" value="1"/>
</dbReference>
<dbReference type="Pfam" id="PF13519">
    <property type="entry name" value="VWA_2"/>
    <property type="match status" value="1"/>
</dbReference>
<organism evidence="4 5">
    <name type="scientific">Photobacterium halotolerans</name>
    <dbReference type="NCBI Taxonomy" id="265726"/>
    <lineage>
        <taxon>Bacteria</taxon>
        <taxon>Pseudomonadati</taxon>
        <taxon>Pseudomonadota</taxon>
        <taxon>Gammaproteobacteria</taxon>
        <taxon>Vibrionales</taxon>
        <taxon>Vibrionaceae</taxon>
        <taxon>Photobacterium</taxon>
    </lineage>
</organism>
<evidence type="ECO:0000259" key="3">
    <source>
        <dbReference type="Pfam" id="PF13519"/>
    </source>
</evidence>
<dbReference type="RefSeq" id="WP_046218631.1">
    <property type="nucleotide sequence ID" value="NZ_JWYV01000001.1"/>
</dbReference>
<feature type="transmembrane region" description="Helical" evidence="2">
    <location>
        <begin position="20"/>
        <end position="36"/>
    </location>
</feature>
<dbReference type="InterPro" id="IPR036465">
    <property type="entry name" value="vWFA_dom_sf"/>
</dbReference>
<dbReference type="Gene3D" id="3.40.50.410">
    <property type="entry name" value="von Willebrand factor, type A domain"/>
    <property type="match status" value="1"/>
</dbReference>